<name>A0A2T0R338_9ACTN</name>
<feature type="transmembrane region" description="Helical" evidence="1">
    <location>
        <begin position="66"/>
        <end position="84"/>
    </location>
</feature>
<keyword evidence="3" id="KW-1185">Reference proteome</keyword>
<reference evidence="2 3" key="1">
    <citation type="submission" date="2018-03" db="EMBL/GenBank/DDBJ databases">
        <title>Genomic Encyclopedia of Archaeal and Bacterial Type Strains, Phase II (KMG-II): from individual species to whole genera.</title>
        <authorList>
            <person name="Goeker M."/>
        </authorList>
    </citation>
    <scope>NUCLEOTIDE SEQUENCE [LARGE SCALE GENOMIC DNA]</scope>
    <source>
        <strain evidence="2 3">DSM 19711</strain>
    </source>
</reference>
<keyword evidence="1" id="KW-0472">Membrane</keyword>
<keyword evidence="1" id="KW-0812">Transmembrane</keyword>
<dbReference type="RefSeq" id="WP_106211938.1">
    <property type="nucleotide sequence ID" value="NZ_PVZF01000007.1"/>
</dbReference>
<organism evidence="2 3">
    <name type="scientific">Kineococcus rhizosphaerae</name>
    <dbReference type="NCBI Taxonomy" id="559628"/>
    <lineage>
        <taxon>Bacteria</taxon>
        <taxon>Bacillati</taxon>
        <taxon>Actinomycetota</taxon>
        <taxon>Actinomycetes</taxon>
        <taxon>Kineosporiales</taxon>
        <taxon>Kineosporiaceae</taxon>
        <taxon>Kineococcus</taxon>
    </lineage>
</organism>
<comment type="caution">
    <text evidence="2">The sequence shown here is derived from an EMBL/GenBank/DDBJ whole genome shotgun (WGS) entry which is preliminary data.</text>
</comment>
<evidence type="ECO:0000313" key="2">
    <source>
        <dbReference type="EMBL" id="PRY14181.1"/>
    </source>
</evidence>
<accession>A0A2T0R338</accession>
<proteinExistence type="predicted"/>
<evidence type="ECO:0000256" key="1">
    <source>
        <dbReference type="SAM" id="Phobius"/>
    </source>
</evidence>
<dbReference type="EMBL" id="PVZF01000007">
    <property type="protein sequence ID" value="PRY14181.1"/>
    <property type="molecule type" value="Genomic_DNA"/>
</dbReference>
<dbReference type="Proteomes" id="UP000238083">
    <property type="component" value="Unassembled WGS sequence"/>
</dbReference>
<feature type="transmembrane region" description="Helical" evidence="1">
    <location>
        <begin position="90"/>
        <end position="107"/>
    </location>
</feature>
<dbReference type="AlphaFoldDB" id="A0A2T0R338"/>
<protein>
    <submittedName>
        <fullName evidence="2">Uncharacterized protein</fullName>
    </submittedName>
</protein>
<gene>
    <name evidence="2" type="ORF">CLV37_107301</name>
</gene>
<evidence type="ECO:0000313" key="3">
    <source>
        <dbReference type="Proteomes" id="UP000238083"/>
    </source>
</evidence>
<keyword evidence="1" id="KW-1133">Transmembrane helix</keyword>
<sequence>MDDASGGVRCARCERSLTAGDRWCPLCFTPAPAATFAGPVATHRSDDVPRAARVEYRQSRWTGSSVTFGPVGRIVLTLLLLAAVPLAFRFQWVVGVIWTFVLVPWALRDVWREVRVRR</sequence>